<name>A0A3A1YBA0_9GAMM</name>
<accession>A0A3A1YBA0</accession>
<dbReference type="EMBL" id="NRJG01000204">
    <property type="protein sequence ID" value="RIY34448.1"/>
    <property type="molecule type" value="Genomic_DNA"/>
</dbReference>
<dbReference type="InterPro" id="IPR007236">
    <property type="entry name" value="SlyX"/>
</dbReference>
<evidence type="ECO:0000256" key="1">
    <source>
        <dbReference type="SAM" id="Coils"/>
    </source>
</evidence>
<dbReference type="AlphaFoldDB" id="A0A3A1YBA0"/>
<keyword evidence="3" id="KW-1185">Reference proteome</keyword>
<dbReference type="Pfam" id="PF04102">
    <property type="entry name" value="SlyX"/>
    <property type="match status" value="1"/>
</dbReference>
<reference evidence="2 3" key="1">
    <citation type="submission" date="2017-08" db="EMBL/GenBank/DDBJ databases">
        <title>Reclassification of Bisgaard taxon 37 and 44.</title>
        <authorList>
            <person name="Christensen H."/>
        </authorList>
    </citation>
    <scope>NUCLEOTIDE SEQUENCE [LARGE SCALE GENOMIC DNA]</scope>
    <source>
        <strain evidence="2 3">111</strain>
    </source>
</reference>
<gene>
    <name evidence="2" type="ORF">CKF58_08155</name>
</gene>
<dbReference type="PANTHER" id="PTHR36508">
    <property type="entry name" value="PROTEIN SLYX"/>
    <property type="match status" value="1"/>
</dbReference>
<protein>
    <recommendedName>
        <fullName evidence="4">Protein SlyX homolog</fullName>
    </recommendedName>
</protein>
<evidence type="ECO:0008006" key="4">
    <source>
        <dbReference type="Google" id="ProtNLM"/>
    </source>
</evidence>
<evidence type="ECO:0000313" key="3">
    <source>
        <dbReference type="Proteomes" id="UP000265916"/>
    </source>
</evidence>
<dbReference type="PANTHER" id="PTHR36508:SF1">
    <property type="entry name" value="PROTEIN SLYX"/>
    <property type="match status" value="1"/>
</dbReference>
<sequence length="84" mass="9735">MTQDSTIFTLLETKSELEKRIQSLEEMVVQLLITVETLDTALINQQKEIFTLERKIKVISEYLKSQQNNVQIASQAEETPPPHY</sequence>
<proteinExistence type="predicted"/>
<keyword evidence="1" id="KW-0175">Coiled coil</keyword>
<dbReference type="Proteomes" id="UP000265916">
    <property type="component" value="Unassembled WGS sequence"/>
</dbReference>
<comment type="caution">
    <text evidence="2">The sequence shown here is derived from an EMBL/GenBank/DDBJ whole genome shotgun (WGS) entry which is preliminary data.</text>
</comment>
<dbReference type="OrthoDB" id="5771733at2"/>
<feature type="coiled-coil region" evidence="1">
    <location>
        <begin position="7"/>
        <end position="34"/>
    </location>
</feature>
<dbReference type="RefSeq" id="WP_119532764.1">
    <property type="nucleotide sequence ID" value="NZ_JBHSSP010000041.1"/>
</dbReference>
<organism evidence="2 3">
    <name type="scientific">Psittacicella hinzii</name>
    <dbReference type="NCBI Taxonomy" id="2028575"/>
    <lineage>
        <taxon>Bacteria</taxon>
        <taxon>Pseudomonadati</taxon>
        <taxon>Pseudomonadota</taxon>
        <taxon>Gammaproteobacteria</taxon>
        <taxon>Pasteurellales</taxon>
        <taxon>Psittacicellaceae</taxon>
        <taxon>Psittacicella</taxon>
    </lineage>
</organism>
<evidence type="ECO:0000313" key="2">
    <source>
        <dbReference type="EMBL" id="RIY34448.1"/>
    </source>
</evidence>